<evidence type="ECO:0000256" key="4">
    <source>
        <dbReference type="ARBA" id="ARBA00022676"/>
    </source>
</evidence>
<dbReference type="InterPro" id="IPR055270">
    <property type="entry name" value="Glyco_tran_10_C"/>
</dbReference>
<keyword evidence="8" id="KW-1133">Transmembrane helix</keyword>
<evidence type="ECO:0000256" key="13">
    <source>
        <dbReference type="SAM" id="MobiDB-lite"/>
    </source>
</evidence>
<keyword evidence="18" id="KW-1185">Reference proteome</keyword>
<gene>
    <name evidence="17" type="ORF">LSH36_108g02095</name>
</gene>
<reference evidence="17" key="1">
    <citation type="journal article" date="2023" name="Mol. Biol. Evol.">
        <title>Third-Generation Sequencing Reveals the Adaptive Role of the Epigenome in Three Deep-Sea Polychaetes.</title>
        <authorList>
            <person name="Perez M."/>
            <person name="Aroh O."/>
            <person name="Sun Y."/>
            <person name="Lan Y."/>
            <person name="Juniper S.K."/>
            <person name="Young C.R."/>
            <person name="Angers B."/>
            <person name="Qian P.Y."/>
        </authorList>
    </citation>
    <scope>NUCLEOTIDE SEQUENCE</scope>
    <source>
        <strain evidence="17">P08H-3</strain>
    </source>
</reference>
<keyword evidence="9 12" id="KW-0333">Golgi apparatus</keyword>
<evidence type="ECO:0000256" key="10">
    <source>
        <dbReference type="ARBA" id="ARBA00023136"/>
    </source>
</evidence>
<comment type="pathway">
    <text evidence="2">Protein modification; protein glycosylation.</text>
</comment>
<dbReference type="InterPro" id="IPR038577">
    <property type="entry name" value="GT10-like_C_sf"/>
</dbReference>
<dbReference type="GO" id="GO:0008417">
    <property type="term" value="F:fucosyltransferase activity"/>
    <property type="evidence" value="ECO:0007669"/>
    <property type="project" value="InterPro"/>
</dbReference>
<dbReference type="EC" id="2.4.1.-" evidence="12"/>
<feature type="compositionally biased region" description="Basic and acidic residues" evidence="13">
    <location>
        <begin position="28"/>
        <end position="52"/>
    </location>
</feature>
<evidence type="ECO:0000256" key="12">
    <source>
        <dbReference type="RuleBase" id="RU003832"/>
    </source>
</evidence>
<evidence type="ECO:0000256" key="14">
    <source>
        <dbReference type="SAM" id="SignalP"/>
    </source>
</evidence>
<dbReference type="InterPro" id="IPR031481">
    <property type="entry name" value="Glyco_tran_10_N"/>
</dbReference>
<evidence type="ECO:0000256" key="5">
    <source>
        <dbReference type="ARBA" id="ARBA00022679"/>
    </source>
</evidence>
<dbReference type="Proteomes" id="UP001208570">
    <property type="component" value="Unassembled WGS sequence"/>
</dbReference>
<dbReference type="PANTHER" id="PTHR48438">
    <property type="entry name" value="ALPHA-(1,3)-FUCOSYLTRANSFERASE C-RELATED"/>
    <property type="match status" value="1"/>
</dbReference>
<dbReference type="AlphaFoldDB" id="A0AAD9JZ12"/>
<keyword evidence="11" id="KW-0325">Glycoprotein</keyword>
<name>A0AAD9JZ12_9ANNE</name>
<keyword evidence="4 12" id="KW-0328">Glycosyltransferase</keyword>
<proteinExistence type="inferred from homology"/>
<dbReference type="Pfam" id="PF17039">
    <property type="entry name" value="Glyco_tran_10_N"/>
    <property type="match status" value="1"/>
</dbReference>
<evidence type="ECO:0000256" key="3">
    <source>
        <dbReference type="ARBA" id="ARBA00008919"/>
    </source>
</evidence>
<accession>A0AAD9JZ12</accession>
<feature type="region of interest" description="Disordered" evidence="13">
    <location>
        <begin position="25"/>
        <end position="97"/>
    </location>
</feature>
<evidence type="ECO:0000256" key="1">
    <source>
        <dbReference type="ARBA" id="ARBA00004323"/>
    </source>
</evidence>
<dbReference type="GO" id="GO:0032580">
    <property type="term" value="C:Golgi cisterna membrane"/>
    <property type="evidence" value="ECO:0007669"/>
    <property type="project" value="UniProtKB-SubCell"/>
</dbReference>
<dbReference type="EMBL" id="JAODUP010000108">
    <property type="protein sequence ID" value="KAK2161862.1"/>
    <property type="molecule type" value="Genomic_DNA"/>
</dbReference>
<feature type="chain" id="PRO_5042182279" description="Fucosyltransferase" evidence="14">
    <location>
        <begin position="28"/>
        <end position="435"/>
    </location>
</feature>
<dbReference type="SUPFAM" id="SSF53756">
    <property type="entry name" value="UDP-Glycosyltransferase/glycogen phosphorylase"/>
    <property type="match status" value="1"/>
</dbReference>
<keyword evidence="14" id="KW-0732">Signal</keyword>
<evidence type="ECO:0000256" key="6">
    <source>
        <dbReference type="ARBA" id="ARBA00022692"/>
    </source>
</evidence>
<evidence type="ECO:0000256" key="7">
    <source>
        <dbReference type="ARBA" id="ARBA00022968"/>
    </source>
</evidence>
<evidence type="ECO:0000256" key="2">
    <source>
        <dbReference type="ARBA" id="ARBA00004922"/>
    </source>
</evidence>
<dbReference type="InterPro" id="IPR001503">
    <property type="entry name" value="Glyco_trans_10"/>
</dbReference>
<keyword evidence="10" id="KW-0472">Membrane</keyword>
<comment type="caution">
    <text evidence="17">The sequence shown here is derived from an EMBL/GenBank/DDBJ whole genome shotgun (WGS) entry which is preliminary data.</text>
</comment>
<sequence length="435" mass="50860">MFRHRARFSLLLCLVLAILLTANQTRSGSEKGSERPVKETIKGEIVRNETHVEPVPVESSLAKNADDDDDGDDDDDDDAVPRHLPDDGDTKILTTPKSVVAPDADPSVKTILIWTSFDRAKMWWYGFRHEFGHEVFRRHNCTHTNCNLIYDRSKLNEADFLMFYHEDPPEWPKIRYTWQSYIHIIKERPGPWHRWLKDYEPRINITMNYRYDSDIRFFNNGFHKRRNPLRNPYTAKWSLSRKGKSVVGMISHCGADSKRDDYVAELSKHIDVDIYGSCGTMECPRGRDGTKQCMDRFQKQYKFYLSFENAFCKDYVTEKLYRTLSYELVPIVLGAANYSRDAPPHSVIDVRDFDSPKALAGYLKHLSRNEDEYNSYFAWKQWYVLFNDQDCYCTVCDALNEPAVANKKAGGYYDWWFSGCDNDVIDRMKEKGGWL</sequence>
<feature type="signal peptide" evidence="14">
    <location>
        <begin position="1"/>
        <end position="27"/>
    </location>
</feature>
<comment type="similarity">
    <text evidence="3 12">Belongs to the glycosyltransferase 10 family.</text>
</comment>
<organism evidence="17 18">
    <name type="scientific">Paralvinella palmiformis</name>
    <dbReference type="NCBI Taxonomy" id="53620"/>
    <lineage>
        <taxon>Eukaryota</taxon>
        <taxon>Metazoa</taxon>
        <taxon>Spiralia</taxon>
        <taxon>Lophotrochozoa</taxon>
        <taxon>Annelida</taxon>
        <taxon>Polychaeta</taxon>
        <taxon>Sedentaria</taxon>
        <taxon>Canalipalpata</taxon>
        <taxon>Terebellida</taxon>
        <taxon>Terebelliformia</taxon>
        <taxon>Alvinellidae</taxon>
        <taxon>Paralvinella</taxon>
    </lineage>
</organism>
<evidence type="ECO:0000259" key="15">
    <source>
        <dbReference type="Pfam" id="PF00852"/>
    </source>
</evidence>
<dbReference type="GO" id="GO:0000139">
    <property type="term" value="C:Golgi membrane"/>
    <property type="evidence" value="ECO:0007669"/>
    <property type="project" value="UniProtKB-SubCell"/>
</dbReference>
<evidence type="ECO:0000256" key="9">
    <source>
        <dbReference type="ARBA" id="ARBA00023034"/>
    </source>
</evidence>
<evidence type="ECO:0000256" key="8">
    <source>
        <dbReference type="ARBA" id="ARBA00022989"/>
    </source>
</evidence>
<protein>
    <recommendedName>
        <fullName evidence="12">Fucosyltransferase</fullName>
        <ecNumber evidence="12">2.4.1.-</ecNumber>
    </recommendedName>
</protein>
<dbReference type="Gene3D" id="3.40.50.11660">
    <property type="entry name" value="Glycosyl transferase family 10, C-terminal domain"/>
    <property type="match status" value="1"/>
</dbReference>
<evidence type="ECO:0000256" key="11">
    <source>
        <dbReference type="ARBA" id="ARBA00023180"/>
    </source>
</evidence>
<evidence type="ECO:0000313" key="17">
    <source>
        <dbReference type="EMBL" id="KAK2161862.1"/>
    </source>
</evidence>
<keyword evidence="5 12" id="KW-0808">Transferase</keyword>
<keyword evidence="6 12" id="KW-0812">Transmembrane</keyword>
<dbReference type="PANTHER" id="PTHR48438:SF1">
    <property type="entry name" value="ALPHA-(1,3)-FUCOSYLTRANSFERASE C-RELATED"/>
    <property type="match status" value="1"/>
</dbReference>
<comment type="subcellular location">
    <subcellularLocation>
        <location evidence="1">Golgi apparatus membrane</location>
        <topology evidence="1">Single-pass type II membrane protein</topology>
    </subcellularLocation>
    <subcellularLocation>
        <location evidence="12">Golgi apparatus</location>
        <location evidence="12">Golgi stack membrane</location>
        <topology evidence="12">Single-pass type II membrane protein</topology>
    </subcellularLocation>
</comment>
<keyword evidence="7" id="KW-0735">Signal-anchor</keyword>
<dbReference type="FunFam" id="3.40.50.11660:FF:000004">
    <property type="entry name" value="Glycoprotein 3-alpha-L-fucosyltransferase A"/>
    <property type="match status" value="1"/>
</dbReference>
<evidence type="ECO:0000259" key="16">
    <source>
        <dbReference type="Pfam" id="PF17039"/>
    </source>
</evidence>
<feature type="domain" description="Fucosyltransferase N-terminal" evidence="16">
    <location>
        <begin position="108"/>
        <end position="216"/>
    </location>
</feature>
<evidence type="ECO:0000313" key="18">
    <source>
        <dbReference type="Proteomes" id="UP001208570"/>
    </source>
</evidence>
<feature type="compositionally biased region" description="Basic and acidic residues" evidence="13">
    <location>
        <begin position="79"/>
        <end position="90"/>
    </location>
</feature>
<feature type="compositionally biased region" description="Acidic residues" evidence="13">
    <location>
        <begin position="66"/>
        <end position="78"/>
    </location>
</feature>
<dbReference type="Pfam" id="PF00852">
    <property type="entry name" value="Glyco_transf_10"/>
    <property type="match status" value="1"/>
</dbReference>
<feature type="domain" description="Fucosyltransferase C-terminal" evidence="15">
    <location>
        <begin position="240"/>
        <end position="407"/>
    </location>
</feature>